<dbReference type="RefSeq" id="WP_119971083.1">
    <property type="nucleotide sequence ID" value="NZ_CP032416.1"/>
</dbReference>
<dbReference type="KEGG" id="cfer:D4Z93_05490"/>
<keyword evidence="5" id="KW-0479">Metal-binding</keyword>
<dbReference type="OrthoDB" id="4279at2"/>
<comment type="catalytic activity">
    <reaction evidence="9">
        <text>adenosine + phosphate = alpha-D-ribose 1-phosphate + adenine</text>
        <dbReference type="Rhea" id="RHEA:27642"/>
        <dbReference type="ChEBI" id="CHEBI:16335"/>
        <dbReference type="ChEBI" id="CHEBI:16708"/>
        <dbReference type="ChEBI" id="CHEBI:43474"/>
        <dbReference type="ChEBI" id="CHEBI:57720"/>
        <dbReference type="EC" id="2.4.2.1"/>
    </reaction>
    <physiologicalReaction direction="left-to-right" evidence="9">
        <dbReference type="Rhea" id="RHEA:27643"/>
    </physiologicalReaction>
</comment>
<keyword evidence="7" id="KW-0862">Zinc</keyword>
<dbReference type="SUPFAM" id="SSF64438">
    <property type="entry name" value="CNF1/YfiH-like putative cysteine hydrolases"/>
    <property type="match status" value="1"/>
</dbReference>
<dbReference type="NCBIfam" id="TIGR00726">
    <property type="entry name" value="peptidoglycan editing factor PgeF"/>
    <property type="match status" value="1"/>
</dbReference>
<evidence type="ECO:0000256" key="9">
    <source>
        <dbReference type="ARBA" id="ARBA00048968"/>
    </source>
</evidence>
<dbReference type="PANTHER" id="PTHR30616">
    <property type="entry name" value="UNCHARACTERIZED PROTEIN YFIH"/>
    <property type="match status" value="1"/>
</dbReference>
<protein>
    <recommendedName>
        <fullName evidence="11">Purine nucleoside phosphorylase</fullName>
    </recommendedName>
</protein>
<evidence type="ECO:0000313" key="13">
    <source>
        <dbReference type="Proteomes" id="UP000266301"/>
    </source>
</evidence>
<dbReference type="Gene3D" id="3.60.140.10">
    <property type="entry name" value="CNF1/YfiH-like putative cysteine hydrolases"/>
    <property type="match status" value="1"/>
</dbReference>
<dbReference type="Proteomes" id="UP000266301">
    <property type="component" value="Chromosome"/>
</dbReference>
<dbReference type="GO" id="GO:0005507">
    <property type="term" value="F:copper ion binding"/>
    <property type="evidence" value="ECO:0007669"/>
    <property type="project" value="TreeGrafter"/>
</dbReference>
<comment type="catalytic activity">
    <reaction evidence="10">
        <text>S-methyl-5'-thioadenosine + phosphate = 5-(methylsulfanyl)-alpha-D-ribose 1-phosphate + adenine</text>
        <dbReference type="Rhea" id="RHEA:11852"/>
        <dbReference type="ChEBI" id="CHEBI:16708"/>
        <dbReference type="ChEBI" id="CHEBI:17509"/>
        <dbReference type="ChEBI" id="CHEBI:43474"/>
        <dbReference type="ChEBI" id="CHEBI:58533"/>
        <dbReference type="EC" id="2.4.2.28"/>
    </reaction>
    <physiologicalReaction direction="left-to-right" evidence="10">
        <dbReference type="Rhea" id="RHEA:11853"/>
    </physiologicalReaction>
</comment>
<evidence type="ECO:0000313" key="12">
    <source>
        <dbReference type="EMBL" id="AYD39994.1"/>
    </source>
</evidence>
<evidence type="ECO:0000256" key="4">
    <source>
        <dbReference type="ARBA" id="ARBA00022679"/>
    </source>
</evidence>
<dbReference type="AlphaFoldDB" id="A0A386H2W1"/>
<keyword evidence="13" id="KW-1185">Reference proteome</keyword>
<dbReference type="PANTHER" id="PTHR30616:SF2">
    <property type="entry name" value="PURINE NUCLEOSIDE PHOSPHORYLASE LACC1"/>
    <property type="match status" value="1"/>
</dbReference>
<evidence type="ECO:0000256" key="2">
    <source>
        <dbReference type="ARBA" id="ARBA00003215"/>
    </source>
</evidence>
<dbReference type="InterPro" id="IPR003730">
    <property type="entry name" value="Cu_polyphenol_OxRdtase"/>
</dbReference>
<organism evidence="12 13">
    <name type="scientific">Clostridium fermenticellae</name>
    <dbReference type="NCBI Taxonomy" id="2068654"/>
    <lineage>
        <taxon>Bacteria</taxon>
        <taxon>Bacillati</taxon>
        <taxon>Bacillota</taxon>
        <taxon>Clostridia</taxon>
        <taxon>Eubacteriales</taxon>
        <taxon>Clostridiaceae</taxon>
        <taxon>Clostridium</taxon>
    </lineage>
</organism>
<comment type="similarity">
    <text evidence="3 11">Belongs to the purine nucleoside phosphorylase YfiH/LACC1 family.</text>
</comment>
<dbReference type="EMBL" id="CP032416">
    <property type="protein sequence ID" value="AYD39994.1"/>
    <property type="molecule type" value="Genomic_DNA"/>
</dbReference>
<evidence type="ECO:0000256" key="7">
    <source>
        <dbReference type="ARBA" id="ARBA00022833"/>
    </source>
</evidence>
<evidence type="ECO:0000256" key="6">
    <source>
        <dbReference type="ARBA" id="ARBA00022801"/>
    </source>
</evidence>
<evidence type="ECO:0000256" key="5">
    <source>
        <dbReference type="ARBA" id="ARBA00022723"/>
    </source>
</evidence>
<name>A0A386H2W1_9CLOT</name>
<accession>A0A386H2W1</accession>
<dbReference type="GO" id="GO:0016787">
    <property type="term" value="F:hydrolase activity"/>
    <property type="evidence" value="ECO:0007669"/>
    <property type="project" value="UniProtKB-KW"/>
</dbReference>
<dbReference type="Pfam" id="PF02578">
    <property type="entry name" value="Cu-oxidase_4"/>
    <property type="match status" value="1"/>
</dbReference>
<gene>
    <name evidence="12" type="primary">pgeF</name>
    <name evidence="12" type="ORF">D4Z93_05490</name>
</gene>
<dbReference type="CDD" id="cd16833">
    <property type="entry name" value="YfiH"/>
    <property type="match status" value="1"/>
</dbReference>
<keyword evidence="4" id="KW-0808">Transferase</keyword>
<sequence>MKDFMVDGYKFIKVPFEGAEMVFSTAYNNLDFDRKKEVGMENIQNIKKWFDVNEVGFLSQIHSDKIINYDGKKHEADALITDKKNIAIGVFTADCVPVLLYDTEKHVSAAVHSGWRGTFSCIVYKTIEKMKNEYNCTCNNIAAVIGPHIHQCCYEVSDELIEKFVNNPMYKGVDIHDGRYLSMQNCIIHQLKLEDVKDIRNLDICTFCSKEYETHSYRKNQDGRMFSFIFLK</sequence>
<evidence type="ECO:0000256" key="10">
    <source>
        <dbReference type="ARBA" id="ARBA00049893"/>
    </source>
</evidence>
<keyword evidence="6" id="KW-0378">Hydrolase</keyword>
<comment type="function">
    <text evidence="2">Purine nucleoside enzyme that catalyzes the phosphorolysis of adenosine and inosine nucleosides, yielding D-ribose 1-phosphate and the respective free bases, adenine and hypoxanthine. Also catalyzes the phosphorolysis of S-methyl-5'-thioadenosine into adenine and S-methyl-5-thio-alpha-D-ribose 1-phosphate. Also has adenosine deaminase activity.</text>
</comment>
<reference evidence="12 13" key="1">
    <citation type="journal article" date="2019" name="Int. J. Syst. Evol. Microbiol.">
        <title>Clostridium fermenticellae sp. nov., isolated from the mud in a fermentation cellar for the production of the Chinese liquor, baijiu.</title>
        <authorList>
            <person name="Xu P.X."/>
            <person name="Chai L.J."/>
            <person name="Qiu T."/>
            <person name="Zhang X.J."/>
            <person name="Lu Z.M."/>
            <person name="Xiao C."/>
            <person name="Wang S.T."/>
            <person name="Shen C.H."/>
            <person name="Shi J.S."/>
            <person name="Xu Z.H."/>
        </authorList>
    </citation>
    <scope>NUCLEOTIDE SEQUENCE [LARGE SCALE GENOMIC DNA]</scope>
    <source>
        <strain evidence="12 13">JN500901</strain>
    </source>
</reference>
<dbReference type="InterPro" id="IPR038371">
    <property type="entry name" value="Cu_polyphenol_OxRdtase_sf"/>
</dbReference>
<proteinExistence type="inferred from homology"/>
<dbReference type="InterPro" id="IPR011324">
    <property type="entry name" value="Cytotoxic_necrot_fac-like_cat"/>
</dbReference>
<evidence type="ECO:0000256" key="8">
    <source>
        <dbReference type="ARBA" id="ARBA00047989"/>
    </source>
</evidence>
<evidence type="ECO:0000256" key="3">
    <source>
        <dbReference type="ARBA" id="ARBA00007353"/>
    </source>
</evidence>
<comment type="catalytic activity">
    <reaction evidence="8">
        <text>adenosine + H2O + H(+) = inosine + NH4(+)</text>
        <dbReference type="Rhea" id="RHEA:24408"/>
        <dbReference type="ChEBI" id="CHEBI:15377"/>
        <dbReference type="ChEBI" id="CHEBI:15378"/>
        <dbReference type="ChEBI" id="CHEBI:16335"/>
        <dbReference type="ChEBI" id="CHEBI:17596"/>
        <dbReference type="ChEBI" id="CHEBI:28938"/>
        <dbReference type="EC" id="3.5.4.4"/>
    </reaction>
    <physiologicalReaction direction="left-to-right" evidence="8">
        <dbReference type="Rhea" id="RHEA:24409"/>
    </physiologicalReaction>
</comment>
<evidence type="ECO:0000256" key="11">
    <source>
        <dbReference type="RuleBase" id="RU361274"/>
    </source>
</evidence>
<dbReference type="GO" id="GO:0017061">
    <property type="term" value="F:S-methyl-5-thioadenosine phosphorylase activity"/>
    <property type="evidence" value="ECO:0007669"/>
    <property type="project" value="UniProtKB-EC"/>
</dbReference>
<comment type="catalytic activity">
    <reaction evidence="1">
        <text>inosine + phosphate = alpha-D-ribose 1-phosphate + hypoxanthine</text>
        <dbReference type="Rhea" id="RHEA:27646"/>
        <dbReference type="ChEBI" id="CHEBI:17368"/>
        <dbReference type="ChEBI" id="CHEBI:17596"/>
        <dbReference type="ChEBI" id="CHEBI:43474"/>
        <dbReference type="ChEBI" id="CHEBI:57720"/>
        <dbReference type="EC" id="2.4.2.1"/>
    </reaction>
    <physiologicalReaction direction="left-to-right" evidence="1">
        <dbReference type="Rhea" id="RHEA:27647"/>
    </physiologicalReaction>
</comment>
<evidence type="ECO:0000256" key="1">
    <source>
        <dbReference type="ARBA" id="ARBA00000553"/>
    </source>
</evidence>